<keyword evidence="3" id="KW-1185">Reference proteome</keyword>
<dbReference type="EMBL" id="LSSK01000597">
    <property type="protein sequence ID" value="OMH82789.1"/>
    <property type="molecule type" value="Genomic_DNA"/>
</dbReference>
<sequence length="437" mass="48543">MVGESHNNATLHNYMATLKCNVEYCEEGDASVVQVFQHSIEDTMMVTNPLRCDALLVHGQTDEREHIRFTISNITHNSGLELLECGEHKAINTTLLLGDQPRVFEMADTPEYVDIKLARCGNTSDGANFSVVRYQLNYFSSESDKNEIGNQHTVAESAVNSKEGDRSRDNKLRDKERDKKNTNTGYTDGPLAVVSMLSEPKVVYGQPKLVQYKITNMSTIGNFRPKRRDISANITSTTTAMTSDEKRRAKANTTHLQNKYYYNHHSKQTAPRSITLDISMVPMENVVFSGHKRLTYRLLPGKSLLLSYIMVFLSYNQELPKLLVTCTNTPENTPANPNKKNDAKNRIGGKLETLQSSPKPSTNANTNTGTGTGTGIESVEVIGSTNNAGDSIGIGNNHETQSDSLISCFNLDVTFEPENIVENIIRRDPTHLLVVPP</sequence>
<dbReference type="AlphaFoldDB" id="A0A1R1PPA2"/>
<organism evidence="2 3">
    <name type="scientific">Zancudomyces culisetae</name>
    <name type="common">Gut fungus</name>
    <name type="synonym">Smittium culisetae</name>
    <dbReference type="NCBI Taxonomy" id="1213189"/>
    <lineage>
        <taxon>Eukaryota</taxon>
        <taxon>Fungi</taxon>
        <taxon>Fungi incertae sedis</taxon>
        <taxon>Zoopagomycota</taxon>
        <taxon>Kickxellomycotina</taxon>
        <taxon>Harpellomycetes</taxon>
        <taxon>Harpellales</taxon>
        <taxon>Legeriomycetaceae</taxon>
        <taxon>Zancudomyces</taxon>
    </lineage>
</organism>
<protein>
    <submittedName>
        <fullName evidence="2">Uncharacterized protein</fullName>
    </submittedName>
</protein>
<proteinExistence type="predicted"/>
<evidence type="ECO:0000313" key="2">
    <source>
        <dbReference type="EMBL" id="OMH82789.1"/>
    </source>
</evidence>
<feature type="compositionally biased region" description="Basic and acidic residues" evidence="1">
    <location>
        <begin position="162"/>
        <end position="181"/>
    </location>
</feature>
<accession>A0A1R1PPA2</accession>
<feature type="region of interest" description="Disordered" evidence="1">
    <location>
        <begin position="154"/>
        <end position="190"/>
    </location>
</feature>
<feature type="region of interest" description="Disordered" evidence="1">
    <location>
        <begin position="351"/>
        <end position="374"/>
    </location>
</feature>
<comment type="caution">
    <text evidence="2">The sequence shown here is derived from an EMBL/GenBank/DDBJ whole genome shotgun (WGS) entry which is preliminary data.</text>
</comment>
<evidence type="ECO:0000256" key="1">
    <source>
        <dbReference type="SAM" id="MobiDB-lite"/>
    </source>
</evidence>
<name>A0A1R1PPA2_ZANCU</name>
<reference evidence="3" key="1">
    <citation type="submission" date="2017-01" db="EMBL/GenBank/DDBJ databases">
        <authorList>
            <person name="Wang Y."/>
            <person name="White M."/>
            <person name="Kvist S."/>
            <person name="Moncalvo J.-M."/>
        </authorList>
    </citation>
    <scope>NUCLEOTIDE SEQUENCE [LARGE SCALE GENOMIC DNA]</scope>
    <source>
        <strain evidence="3">COL-18-3</strain>
    </source>
</reference>
<dbReference type="Proteomes" id="UP000188320">
    <property type="component" value="Unassembled WGS sequence"/>
</dbReference>
<gene>
    <name evidence="2" type="ORF">AX774_g3722</name>
</gene>
<evidence type="ECO:0000313" key="3">
    <source>
        <dbReference type="Proteomes" id="UP000188320"/>
    </source>
</evidence>